<dbReference type="Proteomes" id="UP000683000">
    <property type="component" value="Unassembled WGS sequence"/>
</dbReference>
<comment type="caution">
    <text evidence="2">The sequence shown here is derived from an EMBL/GenBank/DDBJ whole genome shotgun (WGS) entry which is preliminary data.</text>
</comment>
<organism evidence="2 3">
    <name type="scientific">Boletus reticuloceps</name>
    <dbReference type="NCBI Taxonomy" id="495285"/>
    <lineage>
        <taxon>Eukaryota</taxon>
        <taxon>Fungi</taxon>
        <taxon>Dikarya</taxon>
        <taxon>Basidiomycota</taxon>
        <taxon>Agaricomycotina</taxon>
        <taxon>Agaricomycetes</taxon>
        <taxon>Agaricomycetidae</taxon>
        <taxon>Boletales</taxon>
        <taxon>Boletineae</taxon>
        <taxon>Boletaceae</taxon>
        <taxon>Boletoideae</taxon>
        <taxon>Boletus</taxon>
    </lineage>
</organism>
<proteinExistence type="predicted"/>
<gene>
    <name evidence="2" type="ORF">JVT61DRAFT_7911</name>
</gene>
<feature type="compositionally biased region" description="Polar residues" evidence="1">
    <location>
        <begin position="92"/>
        <end position="107"/>
    </location>
</feature>
<dbReference type="EMBL" id="JAGFBS010000029">
    <property type="protein sequence ID" value="KAG6372131.1"/>
    <property type="molecule type" value="Genomic_DNA"/>
</dbReference>
<reference evidence="2" key="1">
    <citation type="submission" date="2021-03" db="EMBL/GenBank/DDBJ databases">
        <title>Evolutionary innovations through gain and loss of genes in the ectomycorrhizal Boletales.</title>
        <authorList>
            <person name="Wu G."/>
            <person name="Miyauchi S."/>
            <person name="Morin E."/>
            <person name="Yang Z.-L."/>
            <person name="Xu J."/>
            <person name="Martin F.M."/>
        </authorList>
    </citation>
    <scope>NUCLEOTIDE SEQUENCE</scope>
    <source>
        <strain evidence="2">BR01</strain>
    </source>
</reference>
<feature type="compositionally biased region" description="Polar residues" evidence="1">
    <location>
        <begin position="57"/>
        <end position="72"/>
    </location>
</feature>
<sequence length="275" mass="30364">MTKHVQFAIEGEGPSDPNRILLSASVAGEAWLRQGHPRDSPKRVKGKQRAGDFNRIIISQKTGQTDGQNANRRTNDMGFGGIRAPSLPPPESNIQEHSPGSSTDTLSPEISLTTALPGYVLSSKAKALLDGSPPAINTTVSFPSTEGDIEMNEAQEDPPYQHPVLERDACQRRIWQLANWSRDRDQVTAEEVEGFKAAVARAGVTLMDAQQGVLEEAVMWLDAMQRVHHELCPPKDPYIEQRVTFPLQSCMESSMDVFVKAAEKRILLQALDRLE</sequence>
<accession>A0A8I2YHJ8</accession>
<name>A0A8I2YHJ8_9AGAM</name>
<dbReference type="OrthoDB" id="10662891at2759"/>
<dbReference type="AlphaFoldDB" id="A0A8I2YHJ8"/>
<evidence type="ECO:0000313" key="3">
    <source>
        <dbReference type="Proteomes" id="UP000683000"/>
    </source>
</evidence>
<keyword evidence="3" id="KW-1185">Reference proteome</keyword>
<protein>
    <submittedName>
        <fullName evidence="2">Uncharacterized protein</fullName>
    </submittedName>
</protein>
<evidence type="ECO:0000256" key="1">
    <source>
        <dbReference type="SAM" id="MobiDB-lite"/>
    </source>
</evidence>
<evidence type="ECO:0000313" key="2">
    <source>
        <dbReference type="EMBL" id="KAG6372131.1"/>
    </source>
</evidence>
<feature type="region of interest" description="Disordered" evidence="1">
    <location>
        <begin position="34"/>
        <end position="107"/>
    </location>
</feature>